<keyword evidence="4" id="KW-1185">Reference proteome</keyword>
<feature type="compositionally biased region" description="Polar residues" evidence="1">
    <location>
        <begin position="65"/>
        <end position="74"/>
    </location>
</feature>
<dbReference type="STRING" id="930131.SAMN05216389_13811"/>
<organism evidence="3 4">
    <name type="scientific">Oceanobacillus limi</name>
    <dbReference type="NCBI Taxonomy" id="930131"/>
    <lineage>
        <taxon>Bacteria</taxon>
        <taxon>Bacillati</taxon>
        <taxon>Bacillota</taxon>
        <taxon>Bacilli</taxon>
        <taxon>Bacillales</taxon>
        <taxon>Bacillaceae</taxon>
        <taxon>Oceanobacillus</taxon>
    </lineage>
</organism>
<dbReference type="OrthoDB" id="3176072at2"/>
<gene>
    <name evidence="3" type="ORF">SAMN05216389_13811</name>
</gene>
<feature type="region of interest" description="Disordered" evidence="1">
    <location>
        <begin position="65"/>
        <end position="88"/>
    </location>
</feature>
<keyword evidence="2" id="KW-0472">Membrane</keyword>
<reference evidence="3 4" key="1">
    <citation type="submission" date="2016-10" db="EMBL/GenBank/DDBJ databases">
        <authorList>
            <person name="de Groot N.N."/>
        </authorList>
    </citation>
    <scope>NUCLEOTIDE SEQUENCE [LARGE SCALE GENOMIC DNA]</scope>
    <source>
        <strain evidence="3 4">IBRC-M 10780</strain>
    </source>
</reference>
<dbReference type="RefSeq" id="WP_090873114.1">
    <property type="nucleotide sequence ID" value="NZ_FOHE01000038.1"/>
</dbReference>
<keyword evidence="2" id="KW-0812">Transmembrane</keyword>
<dbReference type="Pfam" id="PF04531">
    <property type="entry name" value="Phage_holin_1"/>
    <property type="match status" value="1"/>
</dbReference>
<dbReference type="AlphaFoldDB" id="A0A1I0HL27"/>
<accession>A0A1I0HL27</accession>
<evidence type="ECO:0000256" key="1">
    <source>
        <dbReference type="SAM" id="MobiDB-lite"/>
    </source>
</evidence>
<keyword evidence="2" id="KW-1133">Transmembrane helix</keyword>
<evidence type="ECO:0000256" key="2">
    <source>
        <dbReference type="SAM" id="Phobius"/>
    </source>
</evidence>
<dbReference type="Proteomes" id="UP000198618">
    <property type="component" value="Unassembled WGS sequence"/>
</dbReference>
<name>A0A1I0HL27_9BACI</name>
<protein>
    <submittedName>
        <fullName evidence="3">Holin, phage phi LC3 family</fullName>
    </submittedName>
</protein>
<evidence type="ECO:0000313" key="3">
    <source>
        <dbReference type="EMBL" id="SET84432.1"/>
    </source>
</evidence>
<sequence length="88" mass="9986">MKINWKVRLVNKTFWLTFIPALLLLAQIVAGWFDISFAADLVEQEAIKFINALFAVLMILGVVTDPTTKGTSDSKQARTYKKPREDVE</sequence>
<dbReference type="NCBIfam" id="TIGR01598">
    <property type="entry name" value="holin_phiLC3"/>
    <property type="match status" value="1"/>
</dbReference>
<evidence type="ECO:0000313" key="4">
    <source>
        <dbReference type="Proteomes" id="UP000198618"/>
    </source>
</evidence>
<feature type="transmembrane region" description="Helical" evidence="2">
    <location>
        <begin position="46"/>
        <end position="64"/>
    </location>
</feature>
<dbReference type="EMBL" id="FOHE01000038">
    <property type="protein sequence ID" value="SET84432.1"/>
    <property type="molecule type" value="Genomic_DNA"/>
</dbReference>
<proteinExistence type="predicted"/>
<dbReference type="InterPro" id="IPR006485">
    <property type="entry name" value="Phage-like_holin"/>
</dbReference>